<dbReference type="InterPro" id="IPR036188">
    <property type="entry name" value="FAD/NAD-bd_sf"/>
</dbReference>
<keyword evidence="7" id="KW-0560">Oxidoreductase</keyword>
<sequence>MTQSHDVLIVGGGTAGITVAAQLRRRRSDIDVAVIEPSDTHYYQPGFTLAGAGVARLPELSRPTARVMPDGVTWHRAAVTAVDPAQSRVGLDDGRELGYSHLVLAPGLTVDWDAIPGVAEALGRDGVCSNYSPGTVGYTWECLRNHRGGRLVFTQPPMPIKCPGAPQKIAYLAADHLRRQGHRDEAQIDFYTAGKALFSVPEFVPPLERVAERHGIDVHYGRRLTAVDGARREATFTGEDGDETVGYDVLHVTPPQRAPAFVREGPLADEAGWIAVDKATLRHPDYPAVFALGDACNTPNSKTAAAVRRQAPVVVDGLLAELDGRTSEAAYDGYGACPLTTAYGRVLLAEFRYGGELAPTFPGKPTEERRSMWHFKKDFLPRFYWHHLLRGGTL</sequence>
<evidence type="ECO:0000256" key="1">
    <source>
        <dbReference type="ARBA" id="ARBA00001974"/>
    </source>
</evidence>
<name>A0A5B8R7A9_9ZZZZ</name>
<comment type="cofactor">
    <cofactor evidence="1">
        <name>FAD</name>
        <dbReference type="ChEBI" id="CHEBI:57692"/>
    </cofactor>
</comment>
<dbReference type="Pfam" id="PF07992">
    <property type="entry name" value="Pyr_redox_2"/>
    <property type="match status" value="1"/>
</dbReference>
<dbReference type="EMBL" id="MN079076">
    <property type="protein sequence ID" value="QEA03868.1"/>
    <property type="molecule type" value="Genomic_DNA"/>
</dbReference>
<dbReference type="GO" id="GO:0070224">
    <property type="term" value="F:sulfide:quinone oxidoreductase activity"/>
    <property type="evidence" value="ECO:0007669"/>
    <property type="project" value="TreeGrafter"/>
</dbReference>
<evidence type="ECO:0000256" key="5">
    <source>
        <dbReference type="ARBA" id="ARBA00022827"/>
    </source>
</evidence>
<comment type="subcellular location">
    <subcellularLocation>
        <location evidence="2">Mitochondrion</location>
    </subcellularLocation>
</comment>
<dbReference type="Gene3D" id="3.50.50.60">
    <property type="entry name" value="FAD/NAD(P)-binding domain"/>
    <property type="match status" value="2"/>
</dbReference>
<gene>
    <name evidence="10" type="ORF">KBTEX_00168</name>
</gene>
<proteinExistence type="predicted"/>
<dbReference type="InterPro" id="IPR023753">
    <property type="entry name" value="FAD/NAD-binding_dom"/>
</dbReference>
<dbReference type="GO" id="GO:0070221">
    <property type="term" value="P:sulfide oxidation, using sulfide:quinone oxidoreductase"/>
    <property type="evidence" value="ECO:0007669"/>
    <property type="project" value="TreeGrafter"/>
</dbReference>
<keyword evidence="4" id="KW-0874">Quinone</keyword>
<feature type="domain" description="FAD/NAD(P)-binding" evidence="9">
    <location>
        <begin position="5"/>
        <end position="121"/>
    </location>
</feature>
<dbReference type="InterPro" id="IPR015904">
    <property type="entry name" value="Sulphide_quinone_reductase"/>
</dbReference>
<dbReference type="FunFam" id="3.50.50.60:FF:000034">
    <property type="entry name" value="sulfide:quinone oxidoreductase, mitochondrial"/>
    <property type="match status" value="1"/>
</dbReference>
<reference evidence="10" key="1">
    <citation type="submission" date="2019-06" db="EMBL/GenBank/DDBJ databases">
        <authorList>
            <person name="Murdoch R.W."/>
            <person name="Fathepure B."/>
        </authorList>
    </citation>
    <scope>NUCLEOTIDE SEQUENCE</scope>
</reference>
<dbReference type="PRINTS" id="PR00469">
    <property type="entry name" value="PNDRDTASEII"/>
</dbReference>
<dbReference type="GO" id="GO:0071949">
    <property type="term" value="F:FAD binding"/>
    <property type="evidence" value="ECO:0007669"/>
    <property type="project" value="TreeGrafter"/>
</dbReference>
<keyword evidence="8" id="KW-0496">Mitochondrion</keyword>
<organism evidence="10">
    <name type="scientific">uncultured organism</name>
    <dbReference type="NCBI Taxonomy" id="155900"/>
    <lineage>
        <taxon>unclassified sequences</taxon>
        <taxon>environmental samples</taxon>
    </lineage>
</organism>
<dbReference type="GO" id="GO:0048038">
    <property type="term" value="F:quinone binding"/>
    <property type="evidence" value="ECO:0007669"/>
    <property type="project" value="UniProtKB-KW"/>
</dbReference>
<evidence type="ECO:0000256" key="8">
    <source>
        <dbReference type="ARBA" id="ARBA00023128"/>
    </source>
</evidence>
<accession>A0A5B8R7A9</accession>
<dbReference type="SUPFAM" id="SSF51905">
    <property type="entry name" value="FAD/NAD(P)-binding domain"/>
    <property type="match status" value="2"/>
</dbReference>
<evidence type="ECO:0000313" key="10">
    <source>
        <dbReference type="EMBL" id="QEA03868.1"/>
    </source>
</evidence>
<keyword evidence="5" id="KW-0274">FAD</keyword>
<dbReference type="PANTHER" id="PTHR10632:SF2">
    <property type="entry name" value="SULFIDE:QUINONE OXIDOREDUCTASE, MITOCHONDRIAL"/>
    <property type="match status" value="1"/>
</dbReference>
<evidence type="ECO:0000256" key="4">
    <source>
        <dbReference type="ARBA" id="ARBA00022719"/>
    </source>
</evidence>
<evidence type="ECO:0000256" key="6">
    <source>
        <dbReference type="ARBA" id="ARBA00022946"/>
    </source>
</evidence>
<evidence type="ECO:0000256" key="7">
    <source>
        <dbReference type="ARBA" id="ARBA00023002"/>
    </source>
</evidence>
<evidence type="ECO:0000259" key="9">
    <source>
        <dbReference type="Pfam" id="PF07992"/>
    </source>
</evidence>
<protein>
    <recommendedName>
        <fullName evidence="9">FAD/NAD(P)-binding domain-containing protein</fullName>
    </recommendedName>
</protein>
<dbReference type="PANTHER" id="PTHR10632">
    <property type="entry name" value="SULFIDE:QUINONE OXIDOREDUCTASE"/>
    <property type="match status" value="1"/>
</dbReference>
<evidence type="ECO:0000256" key="3">
    <source>
        <dbReference type="ARBA" id="ARBA00022630"/>
    </source>
</evidence>
<evidence type="ECO:0000256" key="2">
    <source>
        <dbReference type="ARBA" id="ARBA00004173"/>
    </source>
</evidence>
<keyword evidence="6" id="KW-0809">Transit peptide</keyword>
<dbReference type="AlphaFoldDB" id="A0A5B8R7A9"/>
<keyword evidence="3" id="KW-0285">Flavoprotein</keyword>